<evidence type="ECO:0000259" key="7">
    <source>
        <dbReference type="PROSITE" id="PS50850"/>
    </source>
</evidence>
<keyword evidence="4 6" id="KW-1133">Transmembrane helix</keyword>
<keyword evidence="9" id="KW-1185">Reference proteome</keyword>
<accession>A0ABS1JV62</accession>
<gene>
    <name evidence="8" type="ORF">JI746_23480</name>
</gene>
<dbReference type="Gene3D" id="1.20.1250.20">
    <property type="entry name" value="MFS general substrate transporter like domains"/>
    <property type="match status" value="1"/>
</dbReference>
<proteinExistence type="predicted"/>
<feature type="transmembrane region" description="Helical" evidence="6">
    <location>
        <begin position="137"/>
        <end position="159"/>
    </location>
</feature>
<feature type="transmembrane region" description="Helical" evidence="6">
    <location>
        <begin position="165"/>
        <end position="183"/>
    </location>
</feature>
<comment type="subcellular location">
    <subcellularLocation>
        <location evidence="1">Cell membrane</location>
        <topology evidence="1">Multi-pass membrane protein</topology>
    </subcellularLocation>
</comment>
<evidence type="ECO:0000256" key="1">
    <source>
        <dbReference type="ARBA" id="ARBA00004651"/>
    </source>
</evidence>
<feature type="transmembrane region" description="Helical" evidence="6">
    <location>
        <begin position="360"/>
        <end position="382"/>
    </location>
</feature>
<dbReference type="EMBL" id="JAEQND010000015">
    <property type="protein sequence ID" value="MBL0428087.1"/>
    <property type="molecule type" value="Genomic_DNA"/>
</dbReference>
<feature type="transmembrane region" description="Helical" evidence="6">
    <location>
        <begin position="336"/>
        <end position="354"/>
    </location>
</feature>
<evidence type="ECO:0000256" key="3">
    <source>
        <dbReference type="ARBA" id="ARBA00022692"/>
    </source>
</evidence>
<feature type="transmembrane region" description="Helical" evidence="6">
    <location>
        <begin position="272"/>
        <end position="292"/>
    </location>
</feature>
<comment type="caution">
    <text evidence="8">The sequence shown here is derived from an EMBL/GenBank/DDBJ whole genome shotgun (WGS) entry which is preliminary data.</text>
</comment>
<dbReference type="InterPro" id="IPR011701">
    <property type="entry name" value="MFS"/>
</dbReference>
<dbReference type="InterPro" id="IPR036259">
    <property type="entry name" value="MFS_trans_sf"/>
</dbReference>
<feature type="domain" description="Major facilitator superfamily (MFS) profile" evidence="7">
    <location>
        <begin position="1"/>
        <end position="389"/>
    </location>
</feature>
<evidence type="ECO:0000256" key="5">
    <source>
        <dbReference type="ARBA" id="ARBA00023136"/>
    </source>
</evidence>
<dbReference type="Pfam" id="PF07690">
    <property type="entry name" value="MFS_1"/>
    <property type="match status" value="1"/>
</dbReference>
<dbReference type="InterPro" id="IPR050189">
    <property type="entry name" value="MFS_Efflux_Transporters"/>
</dbReference>
<evidence type="ECO:0000313" key="9">
    <source>
        <dbReference type="Proteomes" id="UP000622707"/>
    </source>
</evidence>
<keyword evidence="3 6" id="KW-0812">Transmembrane</keyword>
<organism evidence="8 9">
    <name type="scientific">Ramlibacter alkalitolerans</name>
    <dbReference type="NCBI Taxonomy" id="2039631"/>
    <lineage>
        <taxon>Bacteria</taxon>
        <taxon>Pseudomonadati</taxon>
        <taxon>Pseudomonadota</taxon>
        <taxon>Betaproteobacteria</taxon>
        <taxon>Burkholderiales</taxon>
        <taxon>Comamonadaceae</taxon>
        <taxon>Ramlibacter</taxon>
    </lineage>
</organism>
<dbReference type="SUPFAM" id="SSF103473">
    <property type="entry name" value="MFS general substrate transporter"/>
    <property type="match status" value="1"/>
</dbReference>
<dbReference type="PRINTS" id="PR01035">
    <property type="entry name" value="TCRTETA"/>
</dbReference>
<evidence type="ECO:0000313" key="8">
    <source>
        <dbReference type="EMBL" id="MBL0428087.1"/>
    </source>
</evidence>
<dbReference type="PANTHER" id="PTHR43124">
    <property type="entry name" value="PURINE EFFLUX PUMP PBUE"/>
    <property type="match status" value="1"/>
</dbReference>
<dbReference type="InterPro" id="IPR020846">
    <property type="entry name" value="MFS_dom"/>
</dbReference>
<feature type="transmembrane region" description="Helical" evidence="6">
    <location>
        <begin position="46"/>
        <end position="67"/>
    </location>
</feature>
<reference evidence="8 9" key="1">
    <citation type="journal article" date="2017" name="Int. J. Syst. Evol. Microbiol.">
        <title>Ramlibacter alkalitolerans sp. nov., alkali-tolerant bacterium isolated from soil of ginseng.</title>
        <authorList>
            <person name="Lee D.H."/>
            <person name="Cha C.J."/>
        </authorList>
    </citation>
    <scope>NUCLEOTIDE SEQUENCE [LARGE SCALE GENOMIC DNA]</scope>
    <source>
        <strain evidence="8 9">KACC 19305</strain>
    </source>
</reference>
<dbReference type="InterPro" id="IPR001958">
    <property type="entry name" value="Tet-R_TetA/multi-R_MdtG-like"/>
</dbReference>
<keyword evidence="2" id="KW-1003">Cell membrane</keyword>
<feature type="transmembrane region" description="Helical" evidence="6">
    <location>
        <begin position="217"/>
        <end position="236"/>
    </location>
</feature>
<name>A0ABS1JV62_9BURK</name>
<protein>
    <submittedName>
        <fullName evidence="8">MFS transporter</fullName>
    </submittedName>
</protein>
<dbReference type="RefSeq" id="WP_201692712.1">
    <property type="nucleotide sequence ID" value="NZ_JAEQND010000015.1"/>
</dbReference>
<dbReference type="PANTHER" id="PTHR43124:SF3">
    <property type="entry name" value="CHLORAMPHENICOL EFFLUX PUMP RV0191"/>
    <property type="match status" value="1"/>
</dbReference>
<evidence type="ECO:0000256" key="4">
    <source>
        <dbReference type="ARBA" id="ARBA00022989"/>
    </source>
</evidence>
<evidence type="ECO:0000256" key="6">
    <source>
        <dbReference type="SAM" id="Phobius"/>
    </source>
</evidence>
<dbReference type="PROSITE" id="PS50850">
    <property type="entry name" value="MFS"/>
    <property type="match status" value="1"/>
</dbReference>
<sequence length="391" mass="41299">MTAADEGIGGRELARLITGHVFLHATMAGMRMASPLLALREGYSEAAVGVLLSLYALTQVFLALPAGRYADRHGLKRPVGWSCLAAALGGGLAFAWPIFPVLCVSALLTGGATGSAVIAMQRHVGRAAHTPAQRKQAFSWLAIGPAFSNFMGPFAAGLLIDHSGYRAAFLMIALLPVVTWAFVRHATELPPPEGAHAARGGRAWDLWREPMFRRLMLVNWFLSSAWDVHTFVVPVLGHERGLSASVIGTILGGFAMAAAVVRVFLPVLAARVHEWALIVTAMVAAALIYAVYPFMHAALAMGICSALLGLALGMVQPMVMSLLHQVTPGHRHGEAVGMRFLVINASSVAMPLLFGAAGSVVGVAAVFWTVAVTVGAGTRVAFALRDDRRTG</sequence>
<feature type="transmembrane region" description="Helical" evidence="6">
    <location>
        <begin position="242"/>
        <end position="265"/>
    </location>
</feature>
<feature type="transmembrane region" description="Helical" evidence="6">
    <location>
        <begin position="298"/>
        <end position="315"/>
    </location>
</feature>
<keyword evidence="5 6" id="KW-0472">Membrane</keyword>
<dbReference type="Proteomes" id="UP000622707">
    <property type="component" value="Unassembled WGS sequence"/>
</dbReference>
<feature type="transmembrane region" description="Helical" evidence="6">
    <location>
        <begin position="79"/>
        <end position="99"/>
    </location>
</feature>
<evidence type="ECO:0000256" key="2">
    <source>
        <dbReference type="ARBA" id="ARBA00022475"/>
    </source>
</evidence>
<feature type="transmembrane region" description="Helical" evidence="6">
    <location>
        <begin position="105"/>
        <end position="125"/>
    </location>
</feature>